<name>A0AAI8MQ74_9HELI</name>
<reference evidence="4" key="4">
    <citation type="journal article" date="2014" name="Genome Announc.">
        <title>Draft genome sequences of six enterohepatic helicobacter species isolated from humans and one from rhesus macaques.</title>
        <authorList>
            <person name="Shen Z."/>
            <person name="Sheh A."/>
            <person name="Young S.K."/>
            <person name="Abouelliel A."/>
            <person name="Ward D.V."/>
            <person name="Earl A.M."/>
            <person name="Fox J.G."/>
        </authorList>
    </citation>
    <scope>NUCLEOTIDE SEQUENCE [LARGE SCALE GENOMIC DNA]</scope>
    <source>
        <strain evidence="4">CCUG 18818</strain>
    </source>
</reference>
<protein>
    <recommendedName>
        <fullName evidence="6">HrgA protein</fullName>
    </recommendedName>
</protein>
<evidence type="ECO:0000313" key="3">
    <source>
        <dbReference type="EMBL" id="EFR46076.1"/>
    </source>
</evidence>
<reference evidence="2 5" key="2">
    <citation type="journal article" date="2012" name="J. Bacteriol.">
        <title>Complete Genome Sequence of Helicobacter cinaedi Type Strain ATCC BAA-847.</title>
        <authorList>
            <person name="Miyoshi-Akiyama T."/>
            <person name="Takeshita N."/>
            <person name="Ohmagari N."/>
            <person name="Kirikae T."/>
        </authorList>
    </citation>
    <scope>NUCLEOTIDE SEQUENCE [LARGE SCALE GENOMIC DNA]</scope>
    <source>
        <strain evidence="2 5">ATCC BAA-847</strain>
    </source>
</reference>
<dbReference type="EMBL" id="AP012492">
    <property type="protein sequence ID" value="BAM33439.1"/>
    <property type="molecule type" value="Genomic_DNA"/>
</dbReference>
<evidence type="ECO:0000313" key="2">
    <source>
        <dbReference type="EMBL" id="BAM33439.1"/>
    </source>
</evidence>
<evidence type="ECO:0008006" key="6">
    <source>
        <dbReference type="Google" id="ProtNLM"/>
    </source>
</evidence>
<reference evidence="2" key="3">
    <citation type="submission" date="2012-07" db="EMBL/GenBank/DDBJ databases">
        <authorList>
            <person name="Akiyama T."/>
            <person name="Takeshita N."/>
            <person name="Ohmagari N."/>
            <person name="Kirikae T."/>
        </authorList>
    </citation>
    <scope>NUCLEOTIDE SEQUENCE</scope>
    <source>
        <strain evidence="2">ATCC BAA-847</strain>
    </source>
</reference>
<evidence type="ECO:0000256" key="1">
    <source>
        <dbReference type="SAM" id="MobiDB-lite"/>
    </source>
</evidence>
<organism evidence="2 5">
    <name type="scientific">Helicobacter cinaedi CCUG 18818 = ATCC BAA-847</name>
    <dbReference type="NCBI Taxonomy" id="537971"/>
    <lineage>
        <taxon>Bacteria</taxon>
        <taxon>Pseudomonadati</taxon>
        <taxon>Campylobacterota</taxon>
        <taxon>Epsilonproteobacteria</taxon>
        <taxon>Campylobacterales</taxon>
        <taxon>Helicobacteraceae</taxon>
        <taxon>Helicobacter</taxon>
    </lineage>
</organism>
<evidence type="ECO:0000313" key="5">
    <source>
        <dbReference type="Proteomes" id="UP000006036"/>
    </source>
</evidence>
<dbReference type="RefSeq" id="WP_002955925.1">
    <property type="nucleotide sequence ID" value="NC_020555.1"/>
</dbReference>
<dbReference type="EMBL" id="DS990391">
    <property type="protein sequence ID" value="EFR46076.1"/>
    <property type="molecule type" value="Genomic_DNA"/>
</dbReference>
<sequence length="322" mass="37654">MSYTYLHLAQEVLLDSATPLQLGQIWNLAKQKGLDKKLESENARKQALSVALHSPIRRKAYNIFAFSKSPTLFGITGKHQAIVPEVANDPQENENDKASKEQLERSLHPLFVKFARDELNLFCKTIFHEKSQKREKGINEWIHPDIVGVKFSIQDFKESKCQREILEFIHTFNYPKIEFYSFELKVEIKSAADLKKIYFQAVSNSSWANYGYLAVFRPIEPSIKDELRKLNARFGIGVINFGTDNEEWEILFPAKRREDIDISMLDELGRINDDFKKLLDDIIKDTKGKREEPVPQDYDKYLSDEDREEYVKQHDMKTKRDQ</sequence>
<evidence type="ECO:0000313" key="4">
    <source>
        <dbReference type="Proteomes" id="UP000005755"/>
    </source>
</evidence>
<dbReference type="AlphaFoldDB" id="A0AAI8MQ74"/>
<dbReference type="KEGG" id="hcb:HCBAA847_2224"/>
<keyword evidence="4" id="KW-1185">Reference proteome</keyword>
<accession>A0AAI8MQ74</accession>
<reference evidence="3" key="1">
    <citation type="submission" date="2008-08" db="EMBL/GenBank/DDBJ databases">
        <title>Annotation of Helicobacter cinaedi strain CCUG 18818.</title>
        <authorList>
            <consortium name="The Broad Institute Genome Sequencing Platform"/>
            <person name="Fox J.G."/>
            <person name="Shen Z."/>
            <person name="Charoenlap N."/>
            <person name="Schauer D.B."/>
            <person name="Ward D."/>
            <person name="Mehta T."/>
            <person name="Young S."/>
            <person name="Jaffe D."/>
            <person name="Gnerre S."/>
            <person name="Berlin A."/>
            <person name="Heiman D."/>
            <person name="Hepburn T."/>
            <person name="Shea T."/>
            <person name="Sykes S."/>
            <person name="Alvarado L."/>
            <person name="Kodira C."/>
            <person name="Borodovsky M."/>
            <person name="Lander E."/>
            <person name="Galagan J."/>
            <person name="Nusbaum C."/>
            <person name="Birren B."/>
        </authorList>
    </citation>
    <scope>NUCLEOTIDE SEQUENCE</scope>
    <source>
        <strain evidence="3">CCUG 18818</strain>
    </source>
</reference>
<dbReference type="Proteomes" id="UP000005755">
    <property type="component" value="Unassembled WGS sequence"/>
</dbReference>
<dbReference type="Proteomes" id="UP000006036">
    <property type="component" value="Chromosome 1"/>
</dbReference>
<proteinExistence type="predicted"/>
<feature type="region of interest" description="Disordered" evidence="1">
    <location>
        <begin position="289"/>
        <end position="322"/>
    </location>
</feature>
<gene>
    <name evidence="2" type="primary">hrgA</name>
    <name evidence="2" type="ORF">HCBAA847_2224</name>
    <name evidence="3" type="ORF">HCCG_00622</name>
</gene>